<organism evidence="3 4">
    <name type="scientific">Pontibacillus salicampi</name>
    <dbReference type="NCBI Taxonomy" id="1449801"/>
    <lineage>
        <taxon>Bacteria</taxon>
        <taxon>Bacillati</taxon>
        <taxon>Bacillota</taxon>
        <taxon>Bacilli</taxon>
        <taxon>Bacillales</taxon>
        <taxon>Bacillaceae</taxon>
        <taxon>Pontibacillus</taxon>
    </lineage>
</organism>
<feature type="region of interest" description="Disordered" evidence="1">
    <location>
        <begin position="17"/>
        <end position="37"/>
    </location>
</feature>
<evidence type="ECO:0000259" key="2">
    <source>
        <dbReference type="Pfam" id="PF18573"/>
    </source>
</evidence>
<sequence length="167" mass="16655">MSCGSCGGSYPGGVLARQGAQGIPGPPGPAGPIATATSGFAANTQNDTITVVLGGTDIPLPDGQNFSTDITPNLTNTEFMVTEAGRYYISFHVNPSASVLASAQLAINGTPISQSIVTPTVGVNKLSGEVIVSLNANESISLQLAGIAALVLLSSGVGASLTIIRVE</sequence>
<proteinExistence type="predicted"/>
<dbReference type="Proteomes" id="UP001589836">
    <property type="component" value="Unassembled WGS sequence"/>
</dbReference>
<dbReference type="InterPro" id="IPR008983">
    <property type="entry name" value="Tumour_necrosis_fac-like_dom"/>
</dbReference>
<dbReference type="InterPro" id="IPR041415">
    <property type="entry name" value="BclA_C"/>
</dbReference>
<name>A0ABV6LR94_9BACI</name>
<reference evidence="3 4" key="1">
    <citation type="submission" date="2024-09" db="EMBL/GenBank/DDBJ databases">
        <authorList>
            <person name="Sun Q."/>
            <person name="Mori K."/>
        </authorList>
    </citation>
    <scope>NUCLEOTIDE SEQUENCE [LARGE SCALE GENOMIC DNA]</scope>
    <source>
        <strain evidence="3 4">NCAIM B.02529</strain>
    </source>
</reference>
<dbReference type="SUPFAM" id="SSF49842">
    <property type="entry name" value="TNF-like"/>
    <property type="match status" value="1"/>
</dbReference>
<dbReference type="Gene3D" id="2.60.120.40">
    <property type="match status" value="1"/>
</dbReference>
<evidence type="ECO:0000313" key="4">
    <source>
        <dbReference type="Proteomes" id="UP001589836"/>
    </source>
</evidence>
<evidence type="ECO:0000256" key="1">
    <source>
        <dbReference type="SAM" id="MobiDB-lite"/>
    </source>
</evidence>
<dbReference type="Pfam" id="PF18573">
    <property type="entry name" value="BclA_C"/>
    <property type="match status" value="1"/>
</dbReference>
<keyword evidence="4" id="KW-1185">Reference proteome</keyword>
<gene>
    <name evidence="3" type="ORF">ACFFGV_14685</name>
</gene>
<dbReference type="EMBL" id="JBHLTP010000011">
    <property type="protein sequence ID" value="MFC0524822.1"/>
    <property type="molecule type" value="Genomic_DNA"/>
</dbReference>
<evidence type="ECO:0000313" key="3">
    <source>
        <dbReference type="EMBL" id="MFC0524822.1"/>
    </source>
</evidence>
<dbReference type="RefSeq" id="WP_377349228.1">
    <property type="nucleotide sequence ID" value="NZ_JBHLTP010000011.1"/>
</dbReference>
<feature type="domain" description="BclA C-terminal" evidence="2">
    <location>
        <begin position="40"/>
        <end position="166"/>
    </location>
</feature>
<accession>A0ABV6LR94</accession>
<protein>
    <submittedName>
        <fullName evidence="3">Collagen-like triple helix repeat-containing protein</fullName>
    </submittedName>
</protein>
<comment type="caution">
    <text evidence="3">The sequence shown here is derived from an EMBL/GenBank/DDBJ whole genome shotgun (WGS) entry which is preliminary data.</text>
</comment>